<dbReference type="AlphaFoldDB" id="A0ABD3PHC4"/>
<dbReference type="PANTHER" id="PTHR46719:SF7">
    <property type="entry name" value="RING-H2 FINGER PROTEIN ATL71-RELATED"/>
    <property type="match status" value="1"/>
</dbReference>
<dbReference type="Proteomes" id="UP001516023">
    <property type="component" value="Unassembled WGS sequence"/>
</dbReference>
<feature type="chain" id="PRO_5044780870" description="RING-type domain-containing protein" evidence="4">
    <location>
        <begin position="21"/>
        <end position="1171"/>
    </location>
</feature>
<dbReference type="GO" id="GO:0008270">
    <property type="term" value="F:zinc ion binding"/>
    <property type="evidence" value="ECO:0007669"/>
    <property type="project" value="UniProtKB-KW"/>
</dbReference>
<keyword evidence="1" id="KW-0863">Zinc-finger</keyword>
<feature type="region of interest" description="Disordered" evidence="2">
    <location>
        <begin position="261"/>
        <end position="280"/>
    </location>
</feature>
<keyword evidence="1" id="KW-0479">Metal-binding</keyword>
<feature type="compositionally biased region" description="Low complexity" evidence="2">
    <location>
        <begin position="261"/>
        <end position="273"/>
    </location>
</feature>
<feature type="region of interest" description="Disordered" evidence="2">
    <location>
        <begin position="135"/>
        <end position="169"/>
    </location>
</feature>
<proteinExistence type="predicted"/>
<dbReference type="SUPFAM" id="SSF117281">
    <property type="entry name" value="Kelch motif"/>
    <property type="match status" value="1"/>
</dbReference>
<name>A0ABD3PHC4_9STRA</name>
<dbReference type="InterPro" id="IPR001841">
    <property type="entry name" value="Znf_RING"/>
</dbReference>
<reference evidence="6 7" key="1">
    <citation type="journal article" date="2020" name="G3 (Bethesda)">
        <title>Improved Reference Genome for Cyclotella cryptica CCMP332, a Model for Cell Wall Morphogenesis, Salinity Adaptation, and Lipid Production in Diatoms (Bacillariophyta).</title>
        <authorList>
            <person name="Roberts W.R."/>
            <person name="Downey K.M."/>
            <person name="Ruck E.C."/>
            <person name="Traller J.C."/>
            <person name="Alverson A.J."/>
        </authorList>
    </citation>
    <scope>NUCLEOTIDE SEQUENCE [LARGE SCALE GENOMIC DNA]</scope>
    <source>
        <strain evidence="6 7">CCMP332</strain>
    </source>
</reference>
<dbReference type="PROSITE" id="PS50089">
    <property type="entry name" value="ZF_RING_2"/>
    <property type="match status" value="1"/>
</dbReference>
<keyword evidence="3" id="KW-1133">Transmembrane helix</keyword>
<gene>
    <name evidence="6" type="ORF">HJC23_013729</name>
</gene>
<evidence type="ECO:0000256" key="2">
    <source>
        <dbReference type="SAM" id="MobiDB-lite"/>
    </source>
</evidence>
<sequence length="1171" mass="131311">MIQTTILLVLLFATPSTARADGSAEIDTEDSLPASAGSTYDTFRLLSRYYQQQSTEEEVFRRHSQAVLSRDRLPAQPMHRSILAHRKRTVLRAKNDHGIDRTRTSDGDSLSVSELRLESRILDDLLEPSLAVAATSTEEASNHNQTTTRASGDGDSSTRAQYDSEKPSPVSISPWWVRINEEYGKNSYNFVPASRRAASSVVYTLNIGREKERRDLLVDRMDASNNVTNGGLIGNEEGEGMGNLNAISKNTTNDKDAVINSTNGNTMGTFNTTVHDETNGKTLNSKETIQSKTNTTTANSQQEQEYMIISGGYTDRDWKTFPVYAFPLTSSAQTGSGEWIDLSPLPNELTGEGNAESWCKSQDNVMARDRLYQEAKYLNVNITKNKNMTYDDPWVHADPCAPSGRMGHSSFVYNNYLYVFGGLIYDSEQSPTGSGLQESFRLEDVPYMYRLDLKEMFEARQVTASTNDRRDRRRSQDISLIHDLETLLEGDDALETFETLTSSESRHAVNASSRKVKGWQRIIPRVKPFPTINGAPAIAASEVLLKSINRGEMQGGLWNDKFVMYGGLRIALLDGAGPHAPSKVMKGPSYTTRGSAQISSRIIELPLGDVWAYDIKMDAFEKMTNDFGKPVNVQAAESLNKGFVDDKAENDDDDKWWSELDASMFPRPRTAHAATVVGDELVIHGGMGWNRQVDDWDGHTDWETLDDLWILNLKTFRWKRRWLFPLLVRSYHSLVGWSESLMGWGKEFENFTSWDGPVVAAFGGYTNGIDVFSGEGVAYVFDDLLVSYPPPTEDDNFAISSLWLKANNPDKINYPEMISNRFEHVAVMSEETGSMFIWGGQFQDTSNVKGVWMMNLAGSDSRVSFKLAEDDGIYDEYQATLTALHTIVLMMMFLSMTLTFLLGLTQRYNELIMQHSNGDAALRTFEDFATQDFAGDVASSYGRVRGLHPQIISTIPEKIYCSNEINNSSVEDESKEDDCCPICLVDYEDGDTLRVLPCNHYMHKTCVDAWLINNPSCPSCRHSLRDLVDDRPLIHLRTLRSRLSTSRPSSMARMMFVPGSSRTHNSQDVGNDESSEIEMIAGFDGPVFDLRFVSSLELPDEGSDDVHQQRNVNNYNAEPISRRSGRERTSRLANLRRSVASVRRNRRAGWNGSRPLPLAEPLDEEPVISVV</sequence>
<accession>A0ABD3PHC4</accession>
<feature type="transmembrane region" description="Helical" evidence="3">
    <location>
        <begin position="883"/>
        <end position="904"/>
    </location>
</feature>
<evidence type="ECO:0000256" key="1">
    <source>
        <dbReference type="PROSITE-ProRule" id="PRU00175"/>
    </source>
</evidence>
<feature type="region of interest" description="Disordered" evidence="2">
    <location>
        <begin position="1100"/>
        <end position="1131"/>
    </location>
</feature>
<evidence type="ECO:0000259" key="5">
    <source>
        <dbReference type="PROSITE" id="PS50089"/>
    </source>
</evidence>
<keyword evidence="1" id="KW-0862">Zinc</keyword>
<dbReference type="EMBL" id="JABMIG020000173">
    <property type="protein sequence ID" value="KAL3787520.1"/>
    <property type="molecule type" value="Genomic_DNA"/>
</dbReference>
<dbReference type="InterPro" id="IPR045899">
    <property type="entry name" value="ATL71-like"/>
</dbReference>
<protein>
    <recommendedName>
        <fullName evidence="5">RING-type domain-containing protein</fullName>
    </recommendedName>
</protein>
<dbReference type="PANTHER" id="PTHR46719">
    <property type="entry name" value="TRANSCRIPTION FACTOR C2H2 FAMILY-RELATED"/>
    <property type="match status" value="1"/>
</dbReference>
<keyword evidence="3" id="KW-0472">Membrane</keyword>
<feature type="signal peptide" evidence="4">
    <location>
        <begin position="1"/>
        <end position="20"/>
    </location>
</feature>
<dbReference type="InterPro" id="IPR015915">
    <property type="entry name" value="Kelch-typ_b-propeller"/>
</dbReference>
<feature type="compositionally biased region" description="Basic and acidic residues" evidence="2">
    <location>
        <begin position="1120"/>
        <end position="1130"/>
    </location>
</feature>
<evidence type="ECO:0000313" key="6">
    <source>
        <dbReference type="EMBL" id="KAL3787520.1"/>
    </source>
</evidence>
<feature type="domain" description="RING-type" evidence="5">
    <location>
        <begin position="980"/>
        <end position="1021"/>
    </location>
</feature>
<evidence type="ECO:0000313" key="7">
    <source>
        <dbReference type="Proteomes" id="UP001516023"/>
    </source>
</evidence>
<evidence type="ECO:0000256" key="4">
    <source>
        <dbReference type="SAM" id="SignalP"/>
    </source>
</evidence>
<dbReference type="Pfam" id="PF13639">
    <property type="entry name" value="zf-RING_2"/>
    <property type="match status" value="1"/>
</dbReference>
<evidence type="ECO:0000256" key="3">
    <source>
        <dbReference type="SAM" id="Phobius"/>
    </source>
</evidence>
<keyword evidence="3" id="KW-0812">Transmembrane</keyword>
<comment type="caution">
    <text evidence="6">The sequence shown here is derived from an EMBL/GenBank/DDBJ whole genome shotgun (WGS) entry which is preliminary data.</text>
</comment>
<dbReference type="Gene3D" id="2.120.10.80">
    <property type="entry name" value="Kelch-type beta propeller"/>
    <property type="match status" value="1"/>
</dbReference>
<dbReference type="SMART" id="SM00184">
    <property type="entry name" value="RING"/>
    <property type="match status" value="1"/>
</dbReference>
<dbReference type="InterPro" id="IPR013083">
    <property type="entry name" value="Znf_RING/FYVE/PHD"/>
</dbReference>
<keyword evidence="4" id="KW-0732">Signal</keyword>
<feature type="compositionally biased region" description="Polar residues" evidence="2">
    <location>
        <begin position="135"/>
        <end position="161"/>
    </location>
</feature>
<keyword evidence="7" id="KW-1185">Reference proteome</keyword>
<dbReference type="SUPFAM" id="SSF57850">
    <property type="entry name" value="RING/U-box"/>
    <property type="match status" value="1"/>
</dbReference>
<dbReference type="CDD" id="cd16454">
    <property type="entry name" value="RING-H2_PA-TM-RING"/>
    <property type="match status" value="1"/>
</dbReference>
<dbReference type="Gene3D" id="3.30.40.10">
    <property type="entry name" value="Zinc/RING finger domain, C3HC4 (zinc finger)"/>
    <property type="match status" value="1"/>
</dbReference>
<organism evidence="6 7">
    <name type="scientific">Cyclotella cryptica</name>
    <dbReference type="NCBI Taxonomy" id="29204"/>
    <lineage>
        <taxon>Eukaryota</taxon>
        <taxon>Sar</taxon>
        <taxon>Stramenopiles</taxon>
        <taxon>Ochrophyta</taxon>
        <taxon>Bacillariophyta</taxon>
        <taxon>Coscinodiscophyceae</taxon>
        <taxon>Thalassiosirophycidae</taxon>
        <taxon>Stephanodiscales</taxon>
        <taxon>Stephanodiscaceae</taxon>
        <taxon>Cyclotella</taxon>
    </lineage>
</organism>